<feature type="compositionally biased region" description="Pro residues" evidence="1">
    <location>
        <begin position="42"/>
        <end position="57"/>
    </location>
</feature>
<feature type="compositionally biased region" description="Low complexity" evidence="1">
    <location>
        <begin position="32"/>
        <end position="41"/>
    </location>
</feature>
<reference evidence="3" key="1">
    <citation type="submission" date="2023-03" db="EMBL/GenBank/DDBJ databases">
        <title>Massive genome expansion in bonnet fungi (Mycena s.s.) driven by repeated elements and novel gene families across ecological guilds.</title>
        <authorList>
            <consortium name="Lawrence Berkeley National Laboratory"/>
            <person name="Harder C.B."/>
            <person name="Miyauchi S."/>
            <person name="Viragh M."/>
            <person name="Kuo A."/>
            <person name="Thoen E."/>
            <person name="Andreopoulos B."/>
            <person name="Lu D."/>
            <person name="Skrede I."/>
            <person name="Drula E."/>
            <person name="Henrissat B."/>
            <person name="Morin E."/>
            <person name="Kohler A."/>
            <person name="Barry K."/>
            <person name="LaButti K."/>
            <person name="Morin E."/>
            <person name="Salamov A."/>
            <person name="Lipzen A."/>
            <person name="Mereny Z."/>
            <person name="Hegedus B."/>
            <person name="Baldrian P."/>
            <person name="Stursova M."/>
            <person name="Weitz H."/>
            <person name="Taylor A."/>
            <person name="Grigoriev I.V."/>
            <person name="Nagy L.G."/>
            <person name="Martin F."/>
            <person name="Kauserud H."/>
        </authorList>
    </citation>
    <scope>NUCLEOTIDE SEQUENCE</scope>
    <source>
        <strain evidence="3">9284</strain>
    </source>
</reference>
<evidence type="ECO:0000313" key="3">
    <source>
        <dbReference type="EMBL" id="KAJ7607210.1"/>
    </source>
</evidence>
<evidence type="ECO:0000259" key="2">
    <source>
        <dbReference type="Pfam" id="PF01693"/>
    </source>
</evidence>
<evidence type="ECO:0000256" key="1">
    <source>
        <dbReference type="SAM" id="MobiDB-lite"/>
    </source>
</evidence>
<dbReference type="AlphaFoldDB" id="A0AAD7B0R2"/>
<dbReference type="Pfam" id="PF01693">
    <property type="entry name" value="Cauli_VI"/>
    <property type="match status" value="1"/>
</dbReference>
<dbReference type="Gene3D" id="3.40.970.10">
    <property type="entry name" value="Ribonuclease H1, N-terminal domain"/>
    <property type="match status" value="1"/>
</dbReference>
<feature type="region of interest" description="Disordered" evidence="1">
    <location>
        <begin position="23"/>
        <end position="59"/>
    </location>
</feature>
<organism evidence="3 4">
    <name type="scientific">Roridomyces roridus</name>
    <dbReference type="NCBI Taxonomy" id="1738132"/>
    <lineage>
        <taxon>Eukaryota</taxon>
        <taxon>Fungi</taxon>
        <taxon>Dikarya</taxon>
        <taxon>Basidiomycota</taxon>
        <taxon>Agaricomycotina</taxon>
        <taxon>Agaricomycetes</taxon>
        <taxon>Agaricomycetidae</taxon>
        <taxon>Agaricales</taxon>
        <taxon>Marasmiineae</taxon>
        <taxon>Mycenaceae</taxon>
        <taxon>Roridomyces</taxon>
    </lineage>
</organism>
<comment type="caution">
    <text evidence="3">The sequence shown here is derived from an EMBL/GenBank/DDBJ whole genome shotgun (WGS) entry which is preliminary data.</text>
</comment>
<dbReference type="InterPro" id="IPR009027">
    <property type="entry name" value="Ribosomal_bL9/RNase_H1_N"/>
</dbReference>
<evidence type="ECO:0000313" key="4">
    <source>
        <dbReference type="Proteomes" id="UP001221142"/>
    </source>
</evidence>
<proteinExistence type="predicted"/>
<dbReference type="Proteomes" id="UP001221142">
    <property type="component" value="Unassembled WGS sequence"/>
</dbReference>
<name>A0AAD7B0R2_9AGAR</name>
<feature type="domain" description="Ribonuclease H1 N-terminal" evidence="2">
    <location>
        <begin position="108"/>
        <end position="149"/>
    </location>
</feature>
<dbReference type="EMBL" id="JARKIF010000051">
    <property type="protein sequence ID" value="KAJ7607210.1"/>
    <property type="molecule type" value="Genomic_DNA"/>
</dbReference>
<dbReference type="InterPro" id="IPR037056">
    <property type="entry name" value="RNase_H1_N_sf"/>
</dbReference>
<accession>A0AAD7B0R2</accession>
<keyword evidence="4" id="KW-1185">Reference proteome</keyword>
<dbReference type="SUPFAM" id="SSF55658">
    <property type="entry name" value="L9 N-domain-like"/>
    <property type="match status" value="1"/>
</dbReference>
<sequence length="307" mass="33256">MVQHPNSPPPAYTDLEAFFAGLSLEGGPAGPAPSTATTLPAPAVPPPQPRTPSPPPYGRRAVYQVSSPTRGLELTPDWSEAAHTAHNEPGARVRALRRNPKKRGSKSVYVVFRGHTIGIKNTWAEVEQATLGFRFAQYQGYRSRAVAQATFLHAQQNGWTSTNPAWTAVPISAALAPHPIADHQGNPSPPVIARREAHQPWHIVYVGVHPGIFATYLECALNVLGIDGSWNDRAETFAEAQAKFARAVSRGEIMLGETKGWRTSCVEYAGDARCLVRGPALERNYWSALLHALPSLLAELVLVAGQF</sequence>
<protein>
    <recommendedName>
        <fullName evidence="2">Ribonuclease H1 N-terminal domain-containing protein</fullName>
    </recommendedName>
</protein>
<dbReference type="InterPro" id="IPR011320">
    <property type="entry name" value="RNase_H1_N"/>
</dbReference>
<gene>
    <name evidence="3" type="ORF">FB45DRAFT_877903</name>
</gene>